<dbReference type="GO" id="GO:0016787">
    <property type="term" value="F:hydrolase activity"/>
    <property type="evidence" value="ECO:0007669"/>
    <property type="project" value="UniProtKB-KW"/>
</dbReference>
<comment type="caution">
    <text evidence="2">The sequence shown here is derived from an EMBL/GenBank/DDBJ whole genome shotgun (WGS) entry which is preliminary data.</text>
</comment>
<dbReference type="Gene3D" id="3.40.50.1820">
    <property type="entry name" value="alpha/beta hydrolase"/>
    <property type="match status" value="1"/>
</dbReference>
<proteinExistence type="predicted"/>
<dbReference type="InterPro" id="IPR029058">
    <property type="entry name" value="AB_hydrolase_fold"/>
</dbReference>
<keyword evidence="3" id="KW-1185">Reference proteome</keyword>
<evidence type="ECO:0000259" key="1">
    <source>
        <dbReference type="Pfam" id="PF00561"/>
    </source>
</evidence>
<dbReference type="PANTHER" id="PTHR43194">
    <property type="entry name" value="HYDROLASE ALPHA/BETA FOLD FAMILY"/>
    <property type="match status" value="1"/>
</dbReference>
<reference evidence="2 3" key="1">
    <citation type="submission" date="2019-01" db="EMBL/GenBank/DDBJ databases">
        <title>Agromyces.</title>
        <authorList>
            <person name="Li J."/>
        </authorList>
    </citation>
    <scope>NUCLEOTIDE SEQUENCE [LARGE SCALE GENOMIC DNA]</scope>
    <source>
        <strain evidence="2 3">DSM 15934</strain>
    </source>
</reference>
<dbReference type="InterPro" id="IPR050228">
    <property type="entry name" value="Carboxylesterase_BioH"/>
</dbReference>
<dbReference type="PRINTS" id="PR00412">
    <property type="entry name" value="EPOXHYDRLASE"/>
</dbReference>
<dbReference type="Pfam" id="PF00561">
    <property type="entry name" value="Abhydrolase_1"/>
    <property type="match status" value="1"/>
</dbReference>
<dbReference type="OrthoDB" id="27092at2"/>
<accession>A0A4Q2L134</accession>
<dbReference type="InterPro" id="IPR000639">
    <property type="entry name" value="Epox_hydrolase-like"/>
</dbReference>
<evidence type="ECO:0000313" key="2">
    <source>
        <dbReference type="EMBL" id="RXZ71755.1"/>
    </source>
</evidence>
<dbReference type="SUPFAM" id="SSF53474">
    <property type="entry name" value="alpha/beta-Hydrolases"/>
    <property type="match status" value="1"/>
</dbReference>
<name>A0A4Q2L134_9MICO</name>
<dbReference type="AlphaFoldDB" id="A0A4Q2L134"/>
<sequence>MPHLAVPGAELAYESAGHASAPALVLLHSGIATMRMWEPQMPALTAGHLVVRLDARGFGATRHDGAPFSDRDDVRSVLDHLGIERATIIGAGRGGTTALDLALESPDRVAGVVAVGSGPSGFPELPLSDEEHRRIDELDAAFAASDWRRLARLETALWVAGSNRLEDDLDPEFVALVHEIAAANVAHAEEAVSPEPLEPPAYGRLGDIRVPALVLVGEYDLGPTRAHYEHVLEALPDATGFSFEDAAHLPNLERPAEFELVLLDWLGEHGL</sequence>
<gene>
    <name evidence="2" type="ORF">ESP51_07630</name>
</gene>
<dbReference type="RefSeq" id="WP_129520301.1">
    <property type="nucleotide sequence ID" value="NZ_SDPN01000010.1"/>
</dbReference>
<keyword evidence="2" id="KW-0378">Hydrolase</keyword>
<dbReference type="EMBL" id="SDPN01000010">
    <property type="protein sequence ID" value="RXZ71755.1"/>
    <property type="molecule type" value="Genomic_DNA"/>
</dbReference>
<protein>
    <submittedName>
        <fullName evidence="2">Alpha/beta fold hydrolase</fullName>
    </submittedName>
</protein>
<dbReference type="InterPro" id="IPR000073">
    <property type="entry name" value="AB_hydrolase_1"/>
</dbReference>
<evidence type="ECO:0000313" key="3">
    <source>
        <dbReference type="Proteomes" id="UP000293865"/>
    </source>
</evidence>
<dbReference type="Proteomes" id="UP000293865">
    <property type="component" value="Unassembled WGS sequence"/>
</dbReference>
<feature type="domain" description="AB hydrolase-1" evidence="1">
    <location>
        <begin position="22"/>
        <end position="255"/>
    </location>
</feature>
<dbReference type="PANTHER" id="PTHR43194:SF5">
    <property type="entry name" value="PIMELOYL-[ACYL-CARRIER PROTEIN] METHYL ESTER ESTERASE"/>
    <property type="match status" value="1"/>
</dbReference>
<organism evidence="2 3">
    <name type="scientific">Agromyces albus</name>
    <dbReference type="NCBI Taxonomy" id="205332"/>
    <lineage>
        <taxon>Bacteria</taxon>
        <taxon>Bacillati</taxon>
        <taxon>Actinomycetota</taxon>
        <taxon>Actinomycetes</taxon>
        <taxon>Micrococcales</taxon>
        <taxon>Microbacteriaceae</taxon>
        <taxon>Agromyces</taxon>
    </lineage>
</organism>
<dbReference type="PRINTS" id="PR00111">
    <property type="entry name" value="ABHYDROLASE"/>
</dbReference>